<accession>A0A645HUU9</accession>
<name>A0A645HUU9_9ZZZZ</name>
<sequence length="87" mass="9689">MEIKYSKAIATRRFSAGLRSGVYLVKAQHSKKGSLRHHFDKAEKQLQAVENNDRAADHVDGPQKPVVKFMAEQGDENRQAQEPEAGG</sequence>
<organism evidence="1">
    <name type="scientific">bioreactor metagenome</name>
    <dbReference type="NCBI Taxonomy" id="1076179"/>
    <lineage>
        <taxon>unclassified sequences</taxon>
        <taxon>metagenomes</taxon>
        <taxon>ecological metagenomes</taxon>
    </lineage>
</organism>
<gene>
    <name evidence="1" type="ORF">SDC9_189524</name>
</gene>
<dbReference type="AlphaFoldDB" id="A0A645HUU9"/>
<evidence type="ECO:0000313" key="1">
    <source>
        <dbReference type="EMBL" id="MPN41969.1"/>
    </source>
</evidence>
<reference evidence="1" key="1">
    <citation type="submission" date="2019-08" db="EMBL/GenBank/DDBJ databases">
        <authorList>
            <person name="Kucharzyk K."/>
            <person name="Murdoch R.W."/>
            <person name="Higgins S."/>
            <person name="Loffler F."/>
        </authorList>
    </citation>
    <scope>NUCLEOTIDE SEQUENCE</scope>
</reference>
<protein>
    <submittedName>
        <fullName evidence="1">Uncharacterized protein</fullName>
    </submittedName>
</protein>
<dbReference type="EMBL" id="VSSQ01099354">
    <property type="protein sequence ID" value="MPN41969.1"/>
    <property type="molecule type" value="Genomic_DNA"/>
</dbReference>
<proteinExistence type="predicted"/>
<comment type="caution">
    <text evidence="1">The sequence shown here is derived from an EMBL/GenBank/DDBJ whole genome shotgun (WGS) entry which is preliminary data.</text>
</comment>